<evidence type="ECO:0000256" key="1">
    <source>
        <dbReference type="SAM" id="SignalP"/>
    </source>
</evidence>
<evidence type="ECO:0000313" key="2">
    <source>
        <dbReference type="EMBL" id="RKG40027.1"/>
    </source>
</evidence>
<keyword evidence="1" id="KW-0732">Signal</keyword>
<dbReference type="EMBL" id="RAXT01000003">
    <property type="protein sequence ID" value="RKG40027.1"/>
    <property type="molecule type" value="Genomic_DNA"/>
</dbReference>
<reference evidence="2 3" key="1">
    <citation type="submission" date="2018-09" db="EMBL/GenBank/DDBJ databases">
        <title>The draft genome of Acinetobacter spp. strains.</title>
        <authorList>
            <person name="Qin J."/>
            <person name="Feng Y."/>
            <person name="Zong Z."/>
        </authorList>
    </citation>
    <scope>NUCLEOTIDE SEQUENCE [LARGE SCALE GENOMIC DNA]</scope>
    <source>
        <strain evidence="2 3">WCHAc060115</strain>
    </source>
</reference>
<dbReference type="OrthoDB" id="6710823at2"/>
<accession>A0A3A8EZ19</accession>
<dbReference type="AlphaFoldDB" id="A0A3A8EZ19"/>
<keyword evidence="3" id="KW-1185">Reference proteome</keyword>
<dbReference type="Proteomes" id="UP000280405">
    <property type="component" value="Unassembled WGS sequence"/>
</dbReference>
<name>A0A3A8EZ19_9GAMM</name>
<gene>
    <name evidence="2" type="ORF">D7V20_02840</name>
</gene>
<protein>
    <submittedName>
        <fullName evidence="2">Uncharacterized protein</fullName>
    </submittedName>
</protein>
<comment type="caution">
    <text evidence="2">The sequence shown here is derived from an EMBL/GenBank/DDBJ whole genome shotgun (WGS) entry which is preliminary data.</text>
</comment>
<evidence type="ECO:0000313" key="3">
    <source>
        <dbReference type="Proteomes" id="UP000280405"/>
    </source>
</evidence>
<organism evidence="2 3">
    <name type="scientific">Acinetobacter rongchengensis</name>
    <dbReference type="NCBI Taxonomy" id="2419601"/>
    <lineage>
        <taxon>Bacteria</taxon>
        <taxon>Pseudomonadati</taxon>
        <taxon>Pseudomonadota</taxon>
        <taxon>Gammaproteobacteria</taxon>
        <taxon>Moraxellales</taxon>
        <taxon>Moraxellaceae</taxon>
        <taxon>Acinetobacter</taxon>
    </lineage>
</organism>
<proteinExistence type="predicted"/>
<feature type="chain" id="PRO_5017243966" evidence="1">
    <location>
        <begin position="21"/>
        <end position="187"/>
    </location>
</feature>
<feature type="signal peptide" evidence="1">
    <location>
        <begin position="1"/>
        <end position="20"/>
    </location>
</feature>
<sequence>MKSITYSLVLSFIMIGQGYAADMLFVDQESTLEPNQQFIYINNKVTEALPEFEQEALFNIQTHENSLSNNINEQQKNDFFEQATEQKKLAEEHDQQVMDYSILNNQFYENDRLRIFNYTAYNMQQLKNTLLNPTNTNSSGTELTISFGYGMEFKINALNKLGYEYISSFPYDRGQLLRLYWVRTLTY</sequence>
<dbReference type="RefSeq" id="WP_120382829.1">
    <property type="nucleotide sequence ID" value="NZ_RAXT01000003.1"/>
</dbReference>